<keyword evidence="1" id="KW-1133">Transmembrane helix</keyword>
<gene>
    <name evidence="2" type="ORF">A2628_04535</name>
</gene>
<organism evidence="2 3">
    <name type="scientific">Candidatus Woesebacteria bacterium RIFCSPHIGHO2_01_FULL_40_22</name>
    <dbReference type="NCBI Taxonomy" id="1802499"/>
    <lineage>
        <taxon>Bacteria</taxon>
        <taxon>Candidatus Woeseibacteriota</taxon>
    </lineage>
</organism>
<keyword evidence="1" id="KW-0812">Transmembrane</keyword>
<dbReference type="AlphaFoldDB" id="A0A1F7YHL8"/>
<keyword evidence="1" id="KW-0472">Membrane</keyword>
<evidence type="ECO:0000256" key="1">
    <source>
        <dbReference type="SAM" id="Phobius"/>
    </source>
</evidence>
<name>A0A1F7YHL8_9BACT</name>
<evidence type="ECO:0000313" key="2">
    <source>
        <dbReference type="EMBL" id="OGM26793.1"/>
    </source>
</evidence>
<evidence type="ECO:0000313" key="3">
    <source>
        <dbReference type="Proteomes" id="UP000179221"/>
    </source>
</evidence>
<proteinExistence type="predicted"/>
<feature type="transmembrane region" description="Helical" evidence="1">
    <location>
        <begin position="20"/>
        <end position="42"/>
    </location>
</feature>
<protein>
    <submittedName>
        <fullName evidence="2">Uncharacterized protein</fullName>
    </submittedName>
</protein>
<comment type="caution">
    <text evidence="2">The sequence shown here is derived from an EMBL/GenBank/DDBJ whole genome shotgun (WGS) entry which is preliminary data.</text>
</comment>
<accession>A0A1F7YHL8</accession>
<dbReference type="EMBL" id="MGGL01000009">
    <property type="protein sequence ID" value="OGM26793.1"/>
    <property type="molecule type" value="Genomic_DNA"/>
</dbReference>
<sequence>MNKNLSPVPNSVLVRGSNGFVPLIILLVITLLTSIGIGYYAYKNGQIKLPSQEPTQKSENSIGIGFGLSERTLPFLRYLTNANDFVDLMNITKSSDLITNANEKSIQTVCIARSLDGLKEIAALAKEKEVICNYLGYNPEDREGTPEEELNDFVGSSQKAQQTVQSYGLKLVNGPGLKYISKQEENYAQAAKFTDIWLIQTQGLTIDKKTNKHATPEEYNQSVKRVADMLRSGNPEVKIWAQIVLTPGGVEAAQFTPEEIVAYIKSVEGTVDAVRIYTTGTPNFEDILQKIINLLRPS</sequence>
<reference evidence="2 3" key="1">
    <citation type="journal article" date="2016" name="Nat. Commun.">
        <title>Thousands of microbial genomes shed light on interconnected biogeochemical processes in an aquifer system.</title>
        <authorList>
            <person name="Anantharaman K."/>
            <person name="Brown C.T."/>
            <person name="Hug L.A."/>
            <person name="Sharon I."/>
            <person name="Castelle C.J."/>
            <person name="Probst A.J."/>
            <person name="Thomas B.C."/>
            <person name="Singh A."/>
            <person name="Wilkins M.J."/>
            <person name="Karaoz U."/>
            <person name="Brodie E.L."/>
            <person name="Williams K.H."/>
            <person name="Hubbard S.S."/>
            <person name="Banfield J.F."/>
        </authorList>
    </citation>
    <scope>NUCLEOTIDE SEQUENCE [LARGE SCALE GENOMIC DNA]</scope>
</reference>
<dbReference type="Proteomes" id="UP000179221">
    <property type="component" value="Unassembled WGS sequence"/>
</dbReference>